<feature type="region of interest" description="Disordered" evidence="1">
    <location>
        <begin position="1"/>
        <end position="71"/>
    </location>
</feature>
<proteinExistence type="predicted"/>
<name>A0ABV0W0L6_9TELE</name>
<gene>
    <name evidence="2" type="ORF">XENORESO_000648</name>
</gene>
<reference evidence="2 3" key="1">
    <citation type="submission" date="2021-06" db="EMBL/GenBank/DDBJ databases">
        <authorList>
            <person name="Palmer J.M."/>
        </authorList>
    </citation>
    <scope>NUCLEOTIDE SEQUENCE [LARGE SCALE GENOMIC DNA]</scope>
    <source>
        <strain evidence="2 3">XR_2019</strain>
        <tissue evidence="2">Muscle</tissue>
    </source>
</reference>
<accession>A0ABV0W0L6</accession>
<comment type="caution">
    <text evidence="2">The sequence shown here is derived from an EMBL/GenBank/DDBJ whole genome shotgun (WGS) entry which is preliminary data.</text>
</comment>
<dbReference type="EMBL" id="JAHRIM010020131">
    <property type="protein sequence ID" value="MEQ2262191.1"/>
    <property type="molecule type" value="Genomic_DNA"/>
</dbReference>
<keyword evidence="3" id="KW-1185">Reference proteome</keyword>
<feature type="compositionally biased region" description="Acidic residues" evidence="1">
    <location>
        <begin position="142"/>
        <end position="159"/>
    </location>
</feature>
<feature type="non-terminal residue" evidence="2">
    <location>
        <position position="1"/>
    </location>
</feature>
<feature type="region of interest" description="Disordered" evidence="1">
    <location>
        <begin position="103"/>
        <end position="174"/>
    </location>
</feature>
<sequence length="237" mass="25601">AIDQPAKPEANQKVVSAGDPKVPPAAEQKAPPEPEQRVETTVEVNTTPAVEVPEEKGKQKAEDDSSLPKCIGPGCDGIAQPESVYCGNDCILKHAAAAMKSITDVKEPKQKDKTKPQKNKSTAKEGGAGGKAQKKTQRVSDSDEDFSDDPDGDDDDEYAEEHPPPPSTASWSSDHNYIAVTPEKTPPISPTVLNKKCMYLLEGPVLLFKLRCCFSCCVVPVMLTSFGKNPYMCERTQ</sequence>
<evidence type="ECO:0000256" key="1">
    <source>
        <dbReference type="SAM" id="MobiDB-lite"/>
    </source>
</evidence>
<evidence type="ECO:0000313" key="3">
    <source>
        <dbReference type="Proteomes" id="UP001444071"/>
    </source>
</evidence>
<feature type="compositionally biased region" description="Basic and acidic residues" evidence="1">
    <location>
        <begin position="30"/>
        <end position="40"/>
    </location>
</feature>
<feature type="compositionally biased region" description="Basic and acidic residues" evidence="1">
    <location>
        <begin position="53"/>
        <end position="63"/>
    </location>
</feature>
<evidence type="ECO:0000313" key="2">
    <source>
        <dbReference type="EMBL" id="MEQ2262191.1"/>
    </source>
</evidence>
<protein>
    <submittedName>
        <fullName evidence="2">Uncharacterized protein</fullName>
    </submittedName>
</protein>
<organism evidence="2 3">
    <name type="scientific">Xenotaenia resolanae</name>
    <dbReference type="NCBI Taxonomy" id="208358"/>
    <lineage>
        <taxon>Eukaryota</taxon>
        <taxon>Metazoa</taxon>
        <taxon>Chordata</taxon>
        <taxon>Craniata</taxon>
        <taxon>Vertebrata</taxon>
        <taxon>Euteleostomi</taxon>
        <taxon>Actinopterygii</taxon>
        <taxon>Neopterygii</taxon>
        <taxon>Teleostei</taxon>
        <taxon>Neoteleostei</taxon>
        <taxon>Acanthomorphata</taxon>
        <taxon>Ovalentaria</taxon>
        <taxon>Atherinomorphae</taxon>
        <taxon>Cyprinodontiformes</taxon>
        <taxon>Goodeidae</taxon>
        <taxon>Xenotaenia</taxon>
    </lineage>
</organism>
<feature type="compositionally biased region" description="Basic and acidic residues" evidence="1">
    <location>
        <begin position="103"/>
        <end position="115"/>
    </location>
</feature>
<dbReference type="Proteomes" id="UP001444071">
    <property type="component" value="Unassembled WGS sequence"/>
</dbReference>